<dbReference type="OMA" id="WANEEKW"/>
<dbReference type="OrthoDB" id="1977128at2759"/>
<feature type="transmembrane region" description="Helical" evidence="1">
    <location>
        <begin position="554"/>
        <end position="575"/>
    </location>
</feature>
<sequence length="616" mass="67879">MWAFSRSLFQEGHSTSTLVWRVVCSALRYDLSSSVLVVTSFASRCALTYLIWIIVSASPAFAQESVEEVRNSYNFLQAGLSTLASAASAALCLARGRLDSEMGVADFFTMSSFRDQNDYGSKVSDAGNNGIIIGVSLAEGKWNHNTLQWIAHNTWAQGSFTTLVKFCVGVPPEYQAVPGTHTSVPSTPPSSSGSQVSSHAPAVVIPCTCWHIPSIAGNSSGRTGGLASLREAIRVDPQCVRVPSYQCPLHGQGSMPILHEHVLRELAKGSSVLLALSGSSKFFEYMLDDVRTRERVEYFFGVDNAGAKALKRMISESMATKDASDRGRTSDLVDWSLGKVEITDRPDIAWIGTASTVILVDALELVLMVLLCVVFGLDPFVSSLGARRGVRSLRLGQGGVTVFADLWMFNAKGYFVEGWEQTPIVRVKPRPTRKLWYFDMTLKVGGLAVTFAFWIVSVFGYVHPLGLERRKAWANEEKWSIYLGAGGSVIGFLTSAQMTGSLQRFAPTMSKRRGYYLLRVCWIQCMVEFGLSLLRVVYAAKGKMRSVRGHGDGYWIVLPCWYVVMETGIWIQWVASKRMMYYGPHSQSWPLTMMQAGAFMRATVLSAVSGSWSNHH</sequence>
<accession>A0A8T2UB60</accession>
<proteinExistence type="predicted"/>
<evidence type="ECO:0000313" key="3">
    <source>
        <dbReference type="Proteomes" id="UP000825935"/>
    </source>
</evidence>
<feature type="transmembrane region" description="Helical" evidence="1">
    <location>
        <begin position="436"/>
        <end position="459"/>
    </location>
</feature>
<dbReference type="Proteomes" id="UP000825935">
    <property type="component" value="Chromosome 8"/>
</dbReference>
<name>A0A8T2UB60_CERRI</name>
<feature type="transmembrane region" description="Helical" evidence="1">
    <location>
        <begin position="479"/>
        <end position="496"/>
    </location>
</feature>
<evidence type="ECO:0000256" key="1">
    <source>
        <dbReference type="SAM" id="Phobius"/>
    </source>
</evidence>
<gene>
    <name evidence="2" type="ORF">KP509_08G065200</name>
</gene>
<feature type="transmembrane region" description="Helical" evidence="1">
    <location>
        <begin position="516"/>
        <end position="534"/>
    </location>
</feature>
<organism evidence="2 3">
    <name type="scientific">Ceratopteris richardii</name>
    <name type="common">Triangle waterfern</name>
    <dbReference type="NCBI Taxonomy" id="49495"/>
    <lineage>
        <taxon>Eukaryota</taxon>
        <taxon>Viridiplantae</taxon>
        <taxon>Streptophyta</taxon>
        <taxon>Embryophyta</taxon>
        <taxon>Tracheophyta</taxon>
        <taxon>Polypodiopsida</taxon>
        <taxon>Polypodiidae</taxon>
        <taxon>Polypodiales</taxon>
        <taxon>Pteridineae</taxon>
        <taxon>Pteridaceae</taxon>
        <taxon>Parkerioideae</taxon>
        <taxon>Ceratopteris</taxon>
    </lineage>
</organism>
<dbReference type="EMBL" id="CM035413">
    <property type="protein sequence ID" value="KAH7431760.1"/>
    <property type="molecule type" value="Genomic_DNA"/>
</dbReference>
<keyword evidence="3" id="KW-1185">Reference proteome</keyword>
<feature type="transmembrane region" description="Helical" evidence="1">
    <location>
        <begin position="348"/>
        <end position="377"/>
    </location>
</feature>
<keyword evidence="1" id="KW-0812">Transmembrane</keyword>
<keyword evidence="1" id="KW-0472">Membrane</keyword>
<keyword evidence="1" id="KW-1133">Transmembrane helix</keyword>
<evidence type="ECO:0000313" key="2">
    <source>
        <dbReference type="EMBL" id="KAH7431760.1"/>
    </source>
</evidence>
<protein>
    <submittedName>
        <fullName evidence="2">Uncharacterized protein</fullName>
    </submittedName>
</protein>
<comment type="caution">
    <text evidence="2">The sequence shown here is derived from an EMBL/GenBank/DDBJ whole genome shotgun (WGS) entry which is preliminary data.</text>
</comment>
<reference evidence="2" key="1">
    <citation type="submission" date="2021-08" db="EMBL/GenBank/DDBJ databases">
        <title>WGS assembly of Ceratopteris richardii.</title>
        <authorList>
            <person name="Marchant D.B."/>
            <person name="Chen G."/>
            <person name="Jenkins J."/>
            <person name="Shu S."/>
            <person name="Leebens-Mack J."/>
            <person name="Grimwood J."/>
            <person name="Schmutz J."/>
            <person name="Soltis P."/>
            <person name="Soltis D."/>
            <person name="Chen Z.-H."/>
        </authorList>
    </citation>
    <scope>NUCLEOTIDE SEQUENCE</scope>
    <source>
        <strain evidence="2">Whitten #5841</strain>
        <tissue evidence="2">Leaf</tissue>
    </source>
</reference>
<dbReference type="AlphaFoldDB" id="A0A8T2UB60"/>